<accession>A0A0B7IEY0</accession>
<dbReference type="SUPFAM" id="SSF118116">
    <property type="entry name" value="DNA mismatch repair protein MutL"/>
    <property type="match status" value="1"/>
</dbReference>
<reference evidence="2" key="1">
    <citation type="submission" date="2015-01" db="EMBL/GenBank/DDBJ databases">
        <authorList>
            <person name="MANFREDI Pablo"/>
        </authorList>
    </citation>
    <scope>NUCLEOTIDE SEQUENCE [LARGE SCALE GENOMIC DNA]</scope>
    <source>
        <strain evidence="2">Cc11</strain>
    </source>
</reference>
<gene>
    <name evidence="1" type="ORF">CCAN11_2150016</name>
</gene>
<proteinExistence type="predicted"/>
<dbReference type="InterPro" id="IPR042120">
    <property type="entry name" value="MutL_C_dimsub"/>
</dbReference>
<protein>
    <submittedName>
        <fullName evidence="1">Uncharacterized protein</fullName>
    </submittedName>
</protein>
<dbReference type="Gene3D" id="3.30.1540.20">
    <property type="entry name" value="MutL, C-terminal domain, dimerisation subdomain"/>
    <property type="match status" value="1"/>
</dbReference>
<dbReference type="InterPro" id="IPR037198">
    <property type="entry name" value="MutL_C_sf"/>
</dbReference>
<name>A0A0B7IEY0_9FLAO</name>
<dbReference type="AlphaFoldDB" id="A0A0B7IEY0"/>
<dbReference type="EMBL" id="CDOK01000130">
    <property type="protein sequence ID" value="CEN50486.1"/>
    <property type="molecule type" value="Genomic_DNA"/>
</dbReference>
<dbReference type="Proteomes" id="UP000039370">
    <property type="component" value="Unassembled WGS sequence"/>
</dbReference>
<evidence type="ECO:0000313" key="2">
    <source>
        <dbReference type="Proteomes" id="UP000039370"/>
    </source>
</evidence>
<organism evidence="1 2">
    <name type="scientific">Capnocytophaga canimorsus</name>
    <dbReference type="NCBI Taxonomy" id="28188"/>
    <lineage>
        <taxon>Bacteria</taxon>
        <taxon>Pseudomonadati</taxon>
        <taxon>Bacteroidota</taxon>
        <taxon>Flavobacteriia</taxon>
        <taxon>Flavobacteriales</taxon>
        <taxon>Flavobacteriaceae</taxon>
        <taxon>Capnocytophaga</taxon>
    </lineage>
</organism>
<evidence type="ECO:0000313" key="1">
    <source>
        <dbReference type="EMBL" id="CEN50486.1"/>
    </source>
</evidence>
<sequence length="57" mass="6559">MLKKLVKSLAFRTGQNLTDEEQETLINRLFASSESLVSPFGKRIYTTLTSNDLDKYF</sequence>